<feature type="transmembrane region" description="Helical" evidence="1">
    <location>
        <begin position="54"/>
        <end position="74"/>
    </location>
</feature>
<keyword evidence="1" id="KW-0472">Membrane</keyword>
<gene>
    <name evidence="2" type="ORF">ACKI1S_23540</name>
</gene>
<organism evidence="2 3">
    <name type="scientific">Streptomyces galilaeus</name>
    <dbReference type="NCBI Taxonomy" id="33899"/>
    <lineage>
        <taxon>Bacteria</taxon>
        <taxon>Bacillati</taxon>
        <taxon>Actinomycetota</taxon>
        <taxon>Actinomycetes</taxon>
        <taxon>Kitasatosporales</taxon>
        <taxon>Streptomycetaceae</taxon>
        <taxon>Streptomyces</taxon>
    </lineage>
</organism>
<feature type="transmembrane region" description="Helical" evidence="1">
    <location>
        <begin position="20"/>
        <end position="42"/>
    </location>
</feature>
<sequence length="128" mass="14160">MRPGKTARLLGPWALLGPIAYLLWQYASPTTALVFVTLELLISVRRPRFVDLGRFTAGVWPVTPAAPPLIFGVAWATHGEGRNAKIAGLEVILGPVVVGAFSLVPRREWHAYKRSQAAFKPMQEERRS</sequence>
<feature type="transmembrane region" description="Helical" evidence="1">
    <location>
        <begin position="86"/>
        <end position="104"/>
    </location>
</feature>
<name>A0ABW9IMM7_STRGJ</name>
<keyword evidence="3" id="KW-1185">Reference proteome</keyword>
<evidence type="ECO:0000256" key="1">
    <source>
        <dbReference type="SAM" id="Phobius"/>
    </source>
</evidence>
<keyword evidence="1" id="KW-1133">Transmembrane helix</keyword>
<keyword evidence="1" id="KW-0812">Transmembrane</keyword>
<accession>A0ABW9IMM7</accession>
<dbReference type="RefSeq" id="WP_369277427.1">
    <property type="nucleotide sequence ID" value="NZ_JBJVMW010000011.1"/>
</dbReference>
<proteinExistence type="predicted"/>
<dbReference type="EMBL" id="JBJVNE010000011">
    <property type="protein sequence ID" value="MFM9649106.1"/>
    <property type="molecule type" value="Genomic_DNA"/>
</dbReference>
<dbReference type="Proteomes" id="UP001631993">
    <property type="component" value="Unassembled WGS sequence"/>
</dbReference>
<evidence type="ECO:0000313" key="2">
    <source>
        <dbReference type="EMBL" id="MFM9649106.1"/>
    </source>
</evidence>
<reference evidence="2 3" key="1">
    <citation type="submission" date="2024-12" db="EMBL/GenBank/DDBJ databases">
        <title>Forecasting of Potato common scab and diversities of Pathogenic streptomyces spp. in china.</title>
        <authorList>
            <person name="Handique U."/>
            <person name="Wu J."/>
        </authorList>
    </citation>
    <scope>NUCLEOTIDE SEQUENCE [LARGE SCALE GENOMIC DNA]</scope>
    <source>
        <strain evidence="2 3">ZRIMU1585</strain>
    </source>
</reference>
<comment type="caution">
    <text evidence="2">The sequence shown here is derived from an EMBL/GenBank/DDBJ whole genome shotgun (WGS) entry which is preliminary data.</text>
</comment>
<protein>
    <submittedName>
        <fullName evidence="2">Uncharacterized protein</fullName>
    </submittedName>
</protein>
<evidence type="ECO:0000313" key="3">
    <source>
        <dbReference type="Proteomes" id="UP001631993"/>
    </source>
</evidence>